<dbReference type="PANTHER" id="PTHR12984">
    <property type="entry name" value="SCY1-RELATED S/T PROTEIN KINASE-LIKE"/>
    <property type="match status" value="1"/>
</dbReference>
<name>A0AAV1V8K7_9STRA</name>
<protein>
    <submittedName>
        <fullName evidence="1">Uncharacterized protein</fullName>
    </submittedName>
</protein>
<dbReference type="InterPro" id="IPR051177">
    <property type="entry name" value="CIK-Related_Protein"/>
</dbReference>
<dbReference type="Proteomes" id="UP001162060">
    <property type="component" value="Unassembled WGS sequence"/>
</dbReference>
<evidence type="ECO:0000313" key="1">
    <source>
        <dbReference type="EMBL" id="CAK7942826.1"/>
    </source>
</evidence>
<accession>A0AAV1V8K7</accession>
<dbReference type="EMBL" id="CAKLBY020000283">
    <property type="protein sequence ID" value="CAK7942826.1"/>
    <property type="molecule type" value="Genomic_DNA"/>
</dbReference>
<proteinExistence type="predicted"/>
<comment type="caution">
    <text evidence="1">The sequence shown here is derived from an EMBL/GenBank/DDBJ whole genome shotgun (WGS) entry which is preliminary data.</text>
</comment>
<reference evidence="1" key="1">
    <citation type="submission" date="2024-01" db="EMBL/GenBank/DDBJ databases">
        <authorList>
            <person name="Webb A."/>
        </authorList>
    </citation>
    <scope>NUCLEOTIDE SEQUENCE</scope>
    <source>
        <strain evidence="1">Pm1</strain>
    </source>
</reference>
<sequence>MALQTTIRLLLSLDPTKRPIARAILASPFIESGPIKTLRMLQSLVGFEPVVQAKFLTTLPKAIDGFSPRVLRDMVIPGLHLVVTNKAMSPFVITLLLKIVFKVDKQMFSHSVASIVILLLAITEPVQCMLVIRVLELETLIPKTEDATFVATLFPCCAGHSIAQCPKFLTRCSTRLSEQCQLLSTVAVCADQCIALAGKVVQRV</sequence>
<gene>
    <name evidence="1" type="ORF">PM001_LOCUS27976</name>
</gene>
<dbReference type="PANTHER" id="PTHR12984:SF6">
    <property type="entry name" value="SCY1-LIKE PROTEIN 2"/>
    <property type="match status" value="1"/>
</dbReference>
<evidence type="ECO:0000313" key="2">
    <source>
        <dbReference type="Proteomes" id="UP001162060"/>
    </source>
</evidence>
<dbReference type="AlphaFoldDB" id="A0AAV1V8K7"/>
<organism evidence="1 2">
    <name type="scientific">Peronospora matthiolae</name>
    <dbReference type="NCBI Taxonomy" id="2874970"/>
    <lineage>
        <taxon>Eukaryota</taxon>
        <taxon>Sar</taxon>
        <taxon>Stramenopiles</taxon>
        <taxon>Oomycota</taxon>
        <taxon>Peronosporomycetes</taxon>
        <taxon>Peronosporales</taxon>
        <taxon>Peronosporaceae</taxon>
        <taxon>Peronospora</taxon>
    </lineage>
</organism>